<dbReference type="AlphaFoldDB" id="A0A9K3LI55"/>
<dbReference type="PANTHER" id="PTHR33835:SF2">
    <property type="entry name" value="LYSINE-TRNA LIGASE"/>
    <property type="match status" value="1"/>
</dbReference>
<reference evidence="2" key="2">
    <citation type="submission" date="2021-04" db="EMBL/GenBank/DDBJ databases">
        <authorList>
            <person name="Podell S."/>
        </authorList>
    </citation>
    <scope>NUCLEOTIDE SEQUENCE</scope>
    <source>
        <strain evidence="2">Hildebrandi</strain>
    </source>
</reference>
<reference evidence="2" key="1">
    <citation type="journal article" date="2021" name="Sci. Rep.">
        <title>Diploid genomic architecture of Nitzschia inconspicua, an elite biomass production diatom.</title>
        <authorList>
            <person name="Oliver A."/>
            <person name="Podell S."/>
            <person name="Pinowska A."/>
            <person name="Traller J.C."/>
            <person name="Smith S.R."/>
            <person name="McClure R."/>
            <person name="Beliaev A."/>
            <person name="Bohutskyi P."/>
            <person name="Hill E.A."/>
            <person name="Rabines A."/>
            <person name="Zheng H."/>
            <person name="Allen L.Z."/>
            <person name="Kuo A."/>
            <person name="Grigoriev I.V."/>
            <person name="Allen A.E."/>
            <person name="Hazlebeck D."/>
            <person name="Allen E.E."/>
        </authorList>
    </citation>
    <scope>NUCLEOTIDE SEQUENCE</scope>
    <source>
        <strain evidence="2">Hildebrandi</strain>
    </source>
</reference>
<gene>
    <name evidence="2" type="ORF">IV203_036501</name>
</gene>
<feature type="chain" id="PRO_5039929421" evidence="1">
    <location>
        <begin position="23"/>
        <end position="482"/>
    </location>
</feature>
<dbReference type="EMBL" id="JAGRRH010000013">
    <property type="protein sequence ID" value="KAG7361401.1"/>
    <property type="molecule type" value="Genomic_DNA"/>
</dbReference>
<organism evidence="2 3">
    <name type="scientific">Nitzschia inconspicua</name>
    <dbReference type="NCBI Taxonomy" id="303405"/>
    <lineage>
        <taxon>Eukaryota</taxon>
        <taxon>Sar</taxon>
        <taxon>Stramenopiles</taxon>
        <taxon>Ochrophyta</taxon>
        <taxon>Bacillariophyta</taxon>
        <taxon>Bacillariophyceae</taxon>
        <taxon>Bacillariophycidae</taxon>
        <taxon>Bacillariales</taxon>
        <taxon>Bacillariaceae</taxon>
        <taxon>Nitzschia</taxon>
    </lineage>
</organism>
<comment type="caution">
    <text evidence="2">The sequence shown here is derived from an EMBL/GenBank/DDBJ whole genome shotgun (WGS) entry which is preliminary data.</text>
</comment>
<evidence type="ECO:0000313" key="3">
    <source>
        <dbReference type="Proteomes" id="UP000693970"/>
    </source>
</evidence>
<dbReference type="Pfam" id="PF14234">
    <property type="entry name" value="DUF4336"/>
    <property type="match status" value="1"/>
</dbReference>
<dbReference type="PANTHER" id="PTHR33835">
    <property type="entry name" value="YALI0C07656P"/>
    <property type="match status" value="1"/>
</dbReference>
<dbReference type="Proteomes" id="UP000693970">
    <property type="component" value="Unassembled WGS sequence"/>
</dbReference>
<accession>A0A9K3LI55</accession>
<keyword evidence="3" id="KW-1185">Reference proteome</keyword>
<evidence type="ECO:0000256" key="1">
    <source>
        <dbReference type="SAM" id="SignalP"/>
    </source>
</evidence>
<name>A0A9K3LI55_9STRA</name>
<dbReference type="OrthoDB" id="421671at2759"/>
<evidence type="ECO:0000313" key="2">
    <source>
        <dbReference type="EMBL" id="KAG7361401.1"/>
    </source>
</evidence>
<keyword evidence="1" id="KW-0732">Signal</keyword>
<feature type="signal peptide" evidence="1">
    <location>
        <begin position="1"/>
        <end position="22"/>
    </location>
</feature>
<dbReference type="InterPro" id="IPR025638">
    <property type="entry name" value="DUF4336"/>
</dbReference>
<proteinExistence type="predicted"/>
<protein>
    <submittedName>
        <fullName evidence="2">Uncharacterized protein</fullName>
    </submittedName>
</protein>
<sequence length="482" mass="53577">MSRKRILCMLAVFVFAAAVVNAFVSQTPTTAFPSTITPLFLSSSSEQGLGGISRRQLGELAVATVGLGVSFLGTREVKPTDYGLWGVLPVGTYKSKKTISKEIVPEKIWTFDQKFGILNVQVPLRMTVVKLSEGGLFVYNPVAATPECVGMLQELISKHGEIKHIVVGSVALEHKVYAGVLAQKFPKAQVWLTPGQYSFPVNLPDPFLGFPASRTKMVPQRPESAPLEWTRDFDFLTLGPFKSRDGAFAETVFRHKESKTLIVTDTVLEVTEEVPEICELEPSPLLYHARDTVTDVVENTPETRKTGWRRVALFGLFFTPSAIDIKDADVAFKERRPDINPDFIGIYPWDWVRDDKASFDALKGGLLVAPILQTLILNRHPIEVLDFADTVSKWDIERIIPAHFKNDLKYKGEDYRKAFTFLEAKGVPKGLPKPLDGDLEFLRESEEGLLESGAIAPCPPLPGGKYSREEILAQTIMQSLQL</sequence>